<dbReference type="Pfam" id="PF04213">
    <property type="entry name" value="HtaA"/>
    <property type="match status" value="2"/>
</dbReference>
<keyword evidence="2" id="KW-0472">Membrane</keyword>
<dbReference type="Gene3D" id="2.60.40.230">
    <property type="entry name" value="Neocarzinostatin-like"/>
    <property type="match status" value="1"/>
</dbReference>
<reference evidence="5" key="1">
    <citation type="submission" date="2022-08" db="EMBL/GenBank/DDBJ databases">
        <authorList>
            <person name="Tistechok S."/>
            <person name="Samborskyy M."/>
            <person name="Roman I."/>
        </authorList>
    </citation>
    <scope>NUCLEOTIDE SEQUENCE</scope>
    <source>
        <strain evidence="5">DSM 103496</strain>
    </source>
</reference>
<feature type="chain" id="PRO_5040910060" evidence="3">
    <location>
        <begin position="28"/>
        <end position="681"/>
    </location>
</feature>
<evidence type="ECO:0000313" key="5">
    <source>
        <dbReference type="EMBL" id="MCS7475341.1"/>
    </source>
</evidence>
<dbReference type="EMBL" id="JANYMP010000001">
    <property type="protein sequence ID" value="MCS7475341.1"/>
    <property type="molecule type" value="Genomic_DNA"/>
</dbReference>
<proteinExistence type="predicted"/>
<evidence type="ECO:0000259" key="4">
    <source>
        <dbReference type="Pfam" id="PF04213"/>
    </source>
</evidence>
<evidence type="ECO:0000256" key="1">
    <source>
        <dbReference type="SAM" id="MobiDB-lite"/>
    </source>
</evidence>
<dbReference type="Proteomes" id="UP001141259">
    <property type="component" value="Unassembled WGS sequence"/>
</dbReference>
<keyword evidence="6" id="KW-1185">Reference proteome</keyword>
<evidence type="ECO:0000256" key="2">
    <source>
        <dbReference type="SAM" id="Phobius"/>
    </source>
</evidence>
<keyword evidence="2" id="KW-0812">Transmembrane</keyword>
<dbReference type="InterPro" id="IPR007331">
    <property type="entry name" value="Htaa"/>
</dbReference>
<gene>
    <name evidence="5" type="ORF">NZH93_00615</name>
</gene>
<feature type="region of interest" description="Disordered" evidence="1">
    <location>
        <begin position="617"/>
        <end position="639"/>
    </location>
</feature>
<sequence>MTTTRRALGAVAAAVLLTALSGAPVLAQDGPRVTVTPSTGLAADGSTEITISGTGFAPDGNGGLGYGLRGGPELATLKDPATTHGFQLAKLIKKGAVGAQIPLTDAGTWEFKTSLKAVYAGSDGQTHDAAKTPFRIHTFGWKSAETTWDTATPISFAGTTPDPPSGTGLSWGVKQSWRSYVATFGGTATGSGGVVMDPAYTWPVSGVDADGTVRFGGAVHYSVPSHLIWDIGIAEPRIVPTGAGTATLHAKVNFSLQGTKEVPQLSQPPTDTALADLTLGTPRPDGDKVTTDITAAVLTEAGAAAFAGFYQPGTALDTGSFTHVGRTTPPAYQPKLALGAASVVKGGTLAVTGSGFAPDEDVTLTGVAGTARTDAAGAFSTSPVVDLEPGEHTVTATGAVSKTPATATVTVTAPPSSEPCAINGEVTRGNLLWGFKKSFRQYVGTGLTGGPATGNSITAADGAEITNVDEVVGGGRPNPDGIPTGAYQFGFSSATYASPTDLTGQFAGSIRFSYPAHLFTLTLARPKVVLTGDGGTLYADVKLESTPGAPSEPKELTGVALATLDSSGATRTSEDGVVVVSGVKATLTSSEAFAGFYETGAALDDVTVTLGASCATLPEGGGTPPPPGGQGGGDGENLVPALQYRPLASTGATLTPLYAGAGFLVGGAVLLFLARRRHARV</sequence>
<name>A0A9X2VEU5_9PSEU</name>
<feature type="domain" description="Htaa" evidence="4">
    <location>
        <begin position="169"/>
        <end position="322"/>
    </location>
</feature>
<evidence type="ECO:0000313" key="6">
    <source>
        <dbReference type="Proteomes" id="UP001141259"/>
    </source>
</evidence>
<accession>A0A9X2VEU5</accession>
<feature type="domain" description="Htaa" evidence="4">
    <location>
        <begin position="429"/>
        <end position="609"/>
    </location>
</feature>
<organism evidence="5 6">
    <name type="scientific">Umezawaea endophytica</name>
    <dbReference type="NCBI Taxonomy" id="1654476"/>
    <lineage>
        <taxon>Bacteria</taxon>
        <taxon>Bacillati</taxon>
        <taxon>Actinomycetota</taxon>
        <taxon>Actinomycetes</taxon>
        <taxon>Pseudonocardiales</taxon>
        <taxon>Pseudonocardiaceae</taxon>
        <taxon>Umezawaea</taxon>
    </lineage>
</organism>
<comment type="caution">
    <text evidence="5">The sequence shown here is derived from an EMBL/GenBank/DDBJ whole genome shotgun (WGS) entry which is preliminary data.</text>
</comment>
<protein>
    <submittedName>
        <fullName evidence="5">HtaA domain-containing protein</fullName>
    </submittedName>
</protein>
<keyword evidence="2" id="KW-1133">Transmembrane helix</keyword>
<feature type="signal peptide" evidence="3">
    <location>
        <begin position="1"/>
        <end position="27"/>
    </location>
</feature>
<dbReference type="RefSeq" id="WP_259620863.1">
    <property type="nucleotide sequence ID" value="NZ_JANYMP010000001.1"/>
</dbReference>
<evidence type="ECO:0000256" key="3">
    <source>
        <dbReference type="SAM" id="SignalP"/>
    </source>
</evidence>
<feature type="transmembrane region" description="Helical" evidence="2">
    <location>
        <begin position="657"/>
        <end position="674"/>
    </location>
</feature>
<dbReference type="AlphaFoldDB" id="A0A9X2VEU5"/>
<keyword evidence="3" id="KW-0732">Signal</keyword>